<dbReference type="Proteomes" id="UP001320119">
    <property type="component" value="Chromosome"/>
</dbReference>
<dbReference type="InterPro" id="IPR029052">
    <property type="entry name" value="Metallo-depent_PP-like"/>
</dbReference>
<feature type="chain" id="PRO_5042847287" description="Calcineurin-like phosphoesterase domain-containing protein" evidence="1">
    <location>
        <begin position="34"/>
        <end position="322"/>
    </location>
</feature>
<dbReference type="KEGG" id="marq:MARGE09_P1203"/>
<evidence type="ECO:0008006" key="4">
    <source>
        <dbReference type="Google" id="ProtNLM"/>
    </source>
</evidence>
<dbReference type="EMBL" id="AP023086">
    <property type="protein sequence ID" value="BCD97003.1"/>
    <property type="molecule type" value="Genomic_DNA"/>
</dbReference>
<dbReference type="SUPFAM" id="SSF56300">
    <property type="entry name" value="Metallo-dependent phosphatases"/>
    <property type="match status" value="1"/>
</dbReference>
<reference evidence="2 3" key="1">
    <citation type="journal article" date="2022" name="IScience">
        <title>An ultrasensitive nanofiber-based assay for enzymatic hydrolysis and deep-sea microbial degradation of cellulose.</title>
        <authorList>
            <person name="Tsudome M."/>
            <person name="Tachioka M."/>
            <person name="Miyazaki M."/>
            <person name="Uchimura K."/>
            <person name="Tsuda M."/>
            <person name="Takaki Y."/>
            <person name="Deguchi S."/>
        </authorList>
    </citation>
    <scope>NUCLEOTIDE SEQUENCE [LARGE SCALE GENOMIC DNA]</scope>
    <source>
        <strain evidence="2 3">GE09</strain>
    </source>
</reference>
<feature type="signal peptide" evidence="1">
    <location>
        <begin position="1"/>
        <end position="33"/>
    </location>
</feature>
<dbReference type="AlphaFoldDB" id="A0AAN1WG83"/>
<keyword evidence="3" id="KW-1185">Reference proteome</keyword>
<gene>
    <name evidence="2" type="ORF">MARGE09_P1203</name>
</gene>
<evidence type="ECO:0000256" key="1">
    <source>
        <dbReference type="SAM" id="SignalP"/>
    </source>
</evidence>
<evidence type="ECO:0000313" key="2">
    <source>
        <dbReference type="EMBL" id="BCD97003.1"/>
    </source>
</evidence>
<dbReference type="RefSeq" id="WP_236986481.1">
    <property type="nucleotide sequence ID" value="NZ_AP023086.1"/>
</dbReference>
<accession>A0AAN1WG83</accession>
<keyword evidence="1" id="KW-0732">Signal</keyword>
<sequence>MKLRIKKVLYRIAAVTTLLAPSAALKAKTFSFAALGDTAYITPRDYPIYEQLIRNINQQPLALTIHVGDLWGAGPCSNANMERQKKYFDSFEQPLIYTPGDNEWVDCHRINFGGFAPLERLNVVRDTFFHGTQSLGKQAIALNRQSEDPAYKTYVENARWQHADAMFATVHVVGSNNNAGKQKEFLARDNANAVWIDALFQAVKSAKANTINAVVIALHADMFGLRNTISPAYKNTAERIVAGAKATGLPILLIHGDSHQYIVDTPFKAAANITRLQVYGFPDIKAVKVKVDTSAQAAATFSFTPISATTNSPPKTPLPAKK</sequence>
<name>A0AAN1WG83_9GAMM</name>
<evidence type="ECO:0000313" key="3">
    <source>
        <dbReference type="Proteomes" id="UP001320119"/>
    </source>
</evidence>
<proteinExistence type="predicted"/>
<organism evidence="2 3">
    <name type="scientific">Marinagarivorans cellulosilyticus</name>
    <dbReference type="NCBI Taxonomy" id="2721545"/>
    <lineage>
        <taxon>Bacteria</taxon>
        <taxon>Pseudomonadati</taxon>
        <taxon>Pseudomonadota</taxon>
        <taxon>Gammaproteobacteria</taxon>
        <taxon>Cellvibrionales</taxon>
        <taxon>Cellvibrionaceae</taxon>
        <taxon>Marinagarivorans</taxon>
    </lineage>
</organism>
<protein>
    <recommendedName>
        <fullName evidence="4">Calcineurin-like phosphoesterase domain-containing protein</fullName>
    </recommendedName>
</protein>